<gene>
    <name evidence="13" type="ORF">MKW94_024005</name>
</gene>
<dbReference type="InterPro" id="IPR049163">
    <property type="entry name" value="Pif1-like_2B_dom"/>
</dbReference>
<accession>A0AA41S4E0</accession>
<evidence type="ECO:0000313" key="14">
    <source>
        <dbReference type="Proteomes" id="UP001177140"/>
    </source>
</evidence>
<comment type="similarity">
    <text evidence="9">Belongs to the helicase family.</text>
</comment>
<dbReference type="AlphaFoldDB" id="A0AA41S4E0"/>
<protein>
    <recommendedName>
        <fullName evidence="9">ATP-dependent DNA helicase</fullName>
        <ecNumber evidence="9">5.6.2.3</ecNumber>
    </recommendedName>
</protein>
<keyword evidence="8" id="KW-0413">Isomerase</keyword>
<dbReference type="Pfam" id="PF14214">
    <property type="entry name" value="Helitron_like_N"/>
    <property type="match status" value="1"/>
</dbReference>
<evidence type="ECO:0000256" key="8">
    <source>
        <dbReference type="ARBA" id="ARBA00023235"/>
    </source>
</evidence>
<dbReference type="PANTHER" id="PTHR47642:SF5">
    <property type="entry name" value="ATP-DEPENDENT DNA HELICASE"/>
    <property type="match status" value="1"/>
</dbReference>
<reference evidence="13" key="1">
    <citation type="submission" date="2022-03" db="EMBL/GenBank/DDBJ databases">
        <title>A functionally conserved STORR gene fusion in Papaver species that diverged 16.8 million years ago.</title>
        <authorList>
            <person name="Catania T."/>
        </authorList>
    </citation>
    <scope>NUCLEOTIDE SEQUENCE</scope>
    <source>
        <strain evidence="13">S-191538</strain>
    </source>
</reference>
<dbReference type="SUPFAM" id="SSF52540">
    <property type="entry name" value="P-loop containing nucleoside triphosphate hydrolases"/>
    <property type="match status" value="2"/>
</dbReference>
<feature type="domain" description="DNA helicase Pif1-like 2B" evidence="12">
    <location>
        <begin position="963"/>
        <end position="994"/>
    </location>
</feature>
<dbReference type="CDD" id="cd18809">
    <property type="entry name" value="SF1_C_RecD"/>
    <property type="match status" value="1"/>
</dbReference>
<dbReference type="Proteomes" id="UP001177140">
    <property type="component" value="Unassembled WGS sequence"/>
</dbReference>
<dbReference type="InterPro" id="IPR025476">
    <property type="entry name" value="Helitron_helicase-like"/>
</dbReference>
<keyword evidence="1 9" id="KW-0547">Nucleotide-binding</keyword>
<evidence type="ECO:0000256" key="9">
    <source>
        <dbReference type="RuleBase" id="RU363044"/>
    </source>
</evidence>
<keyword evidence="2 9" id="KW-0227">DNA damage</keyword>
<evidence type="ECO:0000313" key="13">
    <source>
        <dbReference type="EMBL" id="MCL7028421.1"/>
    </source>
</evidence>
<evidence type="ECO:0000256" key="2">
    <source>
        <dbReference type="ARBA" id="ARBA00022763"/>
    </source>
</evidence>
<dbReference type="GO" id="GO:0043139">
    <property type="term" value="F:5'-3' DNA helicase activity"/>
    <property type="evidence" value="ECO:0007669"/>
    <property type="project" value="UniProtKB-EC"/>
</dbReference>
<comment type="catalytic activity">
    <reaction evidence="9">
        <text>ATP + H2O = ADP + phosphate + H(+)</text>
        <dbReference type="Rhea" id="RHEA:13065"/>
        <dbReference type="ChEBI" id="CHEBI:15377"/>
        <dbReference type="ChEBI" id="CHEBI:15378"/>
        <dbReference type="ChEBI" id="CHEBI:30616"/>
        <dbReference type="ChEBI" id="CHEBI:43474"/>
        <dbReference type="ChEBI" id="CHEBI:456216"/>
        <dbReference type="EC" id="5.6.2.3"/>
    </reaction>
</comment>
<evidence type="ECO:0000256" key="4">
    <source>
        <dbReference type="ARBA" id="ARBA00022806"/>
    </source>
</evidence>
<keyword evidence="9" id="KW-0233">DNA recombination</keyword>
<keyword evidence="4 9" id="KW-0347">Helicase</keyword>
<comment type="caution">
    <text evidence="13">The sequence shown here is derived from an EMBL/GenBank/DDBJ whole genome shotgun (WGS) entry which is preliminary data.</text>
</comment>
<evidence type="ECO:0000256" key="6">
    <source>
        <dbReference type="ARBA" id="ARBA00023125"/>
    </source>
</evidence>
<feature type="domain" description="Helitron helicase-like" evidence="11">
    <location>
        <begin position="27"/>
        <end position="217"/>
    </location>
</feature>
<evidence type="ECO:0000256" key="7">
    <source>
        <dbReference type="ARBA" id="ARBA00023204"/>
    </source>
</evidence>
<dbReference type="GO" id="GO:0000723">
    <property type="term" value="P:telomere maintenance"/>
    <property type="evidence" value="ECO:0007669"/>
    <property type="project" value="InterPro"/>
</dbReference>
<sequence length="1137" mass="131501">MAFPTLFPYGKADLRRSRYRKVSECQYFQHLMKYHDGRFARDSRFRYFAWNSLTRWRALTLGSIYVKKFPSDGELSIQSIRDMISSDDRQLLSRISYYAKQIRGTRAYWYTRLKDLIAMVKQLGPPTIFFTLSAADLQWPELYSLLDPENKLETLDPVERRREKGRLMNENPLIVSWFFQKRVSVFFKEYLKKQFLVVDYWYRYEWKNRGSGHVHGFLWLKDSPDVSRIASDEQVRRSIIDYFDNMVCTKNPNPIFSVDIQNHPCARKIDLESNLEDDDDDYASLVNCVMRHTKCGNYCLRISKTTKQKVCRFRFPKEISNVSKLVEEPLKSNMFRFVGERDDDRVNSHNRSVLQTWRANIDWSPVTTVESVTQYIGKYAAKSEPASKTFIDTWREIIEDKRRPCLDSTSAIKRLLIKNASKRDIPAQEVFHLLMGWALTDSSRKVVVLNLSENRLFSSQVRRRRDGDAEEQRETDYSFFERYLARPEEFERTTLFEMAKKHYYVRSRWSTSRVEAIVRILPEFAGTIMPNTENWESFFRQQVLLNSCYRSYEDAKRGFHLWSECYDDLGCSTSNQASHIDTFDDEFEDESDPEDEPDHDWMLLSRMGPNIAPEDEILLGSRTIDLTHNWSEGISHYPSIHEGRTFAHSLSKVEQDTVEEYIPPDLDVALSSLSQQQKAAHDIVLRSMETRSTIRLIVSGGAGTGKSTLINAIVHSTRQLFGKKEAVKIMAPTGIAAFNIGGATIHHELAIAVEKDREYKNLNPELCRRMQEDFQDTKLIVIDEYSMLGRNMFAKIYLRCRDVFANSEHFGNVSVVLVGDIRQLSPVFDTPLYFVGTGDSQLQMLASLSYYLFNRCVRLENVFRQSGDEELEFKDALRRLSDGKSTHRDWRLFRTRDFSVLSSEEQNQFKFALRLFPTKSTASKYNYERLKDLGNPVARITSKNNCEAARRTKSDEAKGLEDVLLLSKGARVMLRKNLSTHYGLVNGSRGVIVDIVYGNGEKSPTHMPIAVMVDFDKYIGPKFQEGSNVIPIIPETTSWISSSGVTCTRTQLPLILCWAITVHKSQGLTLDQAVVDIGPKESLGLTFVALSRTRKLKDLAFSPMFDFDRIEGIGACKGLDLRRKEEERLQQISTATM</sequence>
<name>A0AA41S4E0_PAPNU</name>
<dbReference type="GO" id="GO:0006281">
    <property type="term" value="P:DNA repair"/>
    <property type="evidence" value="ECO:0007669"/>
    <property type="project" value="UniProtKB-KW"/>
</dbReference>
<dbReference type="Pfam" id="PF05970">
    <property type="entry name" value="PIF1"/>
    <property type="match status" value="1"/>
</dbReference>
<keyword evidence="14" id="KW-1185">Reference proteome</keyword>
<evidence type="ECO:0000259" key="12">
    <source>
        <dbReference type="Pfam" id="PF21530"/>
    </source>
</evidence>
<dbReference type="GO" id="GO:0005524">
    <property type="term" value="F:ATP binding"/>
    <property type="evidence" value="ECO:0007669"/>
    <property type="project" value="UniProtKB-KW"/>
</dbReference>
<keyword evidence="7 9" id="KW-0234">DNA repair</keyword>
<dbReference type="PANTHER" id="PTHR47642">
    <property type="entry name" value="ATP-DEPENDENT DNA HELICASE"/>
    <property type="match status" value="1"/>
</dbReference>
<dbReference type="Gene3D" id="3.40.50.300">
    <property type="entry name" value="P-loop containing nucleotide triphosphate hydrolases"/>
    <property type="match status" value="1"/>
</dbReference>
<dbReference type="InterPro" id="IPR027417">
    <property type="entry name" value="P-loop_NTPase"/>
</dbReference>
<proteinExistence type="inferred from homology"/>
<dbReference type="Pfam" id="PF21530">
    <property type="entry name" value="Pif1_2B_dom"/>
    <property type="match status" value="1"/>
</dbReference>
<comment type="cofactor">
    <cofactor evidence="9">
        <name>Mg(2+)</name>
        <dbReference type="ChEBI" id="CHEBI:18420"/>
    </cofactor>
</comment>
<evidence type="ECO:0000256" key="5">
    <source>
        <dbReference type="ARBA" id="ARBA00022840"/>
    </source>
</evidence>
<feature type="domain" description="DNA helicase Pif1-like DEAD-box helicase" evidence="10">
    <location>
        <begin position="673"/>
        <end position="887"/>
    </location>
</feature>
<evidence type="ECO:0000256" key="3">
    <source>
        <dbReference type="ARBA" id="ARBA00022801"/>
    </source>
</evidence>
<evidence type="ECO:0000259" key="10">
    <source>
        <dbReference type="Pfam" id="PF05970"/>
    </source>
</evidence>
<dbReference type="InterPro" id="IPR010285">
    <property type="entry name" value="DNA_helicase_pif1-like_DEAD"/>
</dbReference>
<dbReference type="InterPro" id="IPR051055">
    <property type="entry name" value="PIF1_helicase"/>
</dbReference>
<keyword evidence="5 9" id="KW-0067">ATP-binding</keyword>
<dbReference type="EMBL" id="JAJJMA010079337">
    <property type="protein sequence ID" value="MCL7028421.1"/>
    <property type="molecule type" value="Genomic_DNA"/>
</dbReference>
<organism evidence="13 14">
    <name type="scientific">Papaver nudicaule</name>
    <name type="common">Iceland poppy</name>
    <dbReference type="NCBI Taxonomy" id="74823"/>
    <lineage>
        <taxon>Eukaryota</taxon>
        <taxon>Viridiplantae</taxon>
        <taxon>Streptophyta</taxon>
        <taxon>Embryophyta</taxon>
        <taxon>Tracheophyta</taxon>
        <taxon>Spermatophyta</taxon>
        <taxon>Magnoliopsida</taxon>
        <taxon>Ranunculales</taxon>
        <taxon>Papaveraceae</taxon>
        <taxon>Papaveroideae</taxon>
        <taxon>Papaver</taxon>
    </lineage>
</organism>
<dbReference type="GO" id="GO:0006310">
    <property type="term" value="P:DNA recombination"/>
    <property type="evidence" value="ECO:0007669"/>
    <property type="project" value="UniProtKB-KW"/>
</dbReference>
<evidence type="ECO:0000256" key="1">
    <source>
        <dbReference type="ARBA" id="ARBA00022741"/>
    </source>
</evidence>
<dbReference type="EC" id="5.6.2.3" evidence="9"/>
<keyword evidence="3 9" id="KW-0378">Hydrolase</keyword>
<keyword evidence="6" id="KW-0238">DNA-binding</keyword>
<dbReference type="GO" id="GO:0016787">
    <property type="term" value="F:hydrolase activity"/>
    <property type="evidence" value="ECO:0007669"/>
    <property type="project" value="UniProtKB-KW"/>
</dbReference>
<evidence type="ECO:0000259" key="11">
    <source>
        <dbReference type="Pfam" id="PF14214"/>
    </source>
</evidence>